<keyword evidence="3" id="KW-1185">Reference proteome</keyword>
<dbReference type="EMBL" id="WLYK01000007">
    <property type="protein sequence ID" value="MTD15742.1"/>
    <property type="molecule type" value="Genomic_DNA"/>
</dbReference>
<dbReference type="SUPFAM" id="SSF52833">
    <property type="entry name" value="Thioredoxin-like"/>
    <property type="match status" value="1"/>
</dbReference>
<proteinExistence type="predicted"/>
<accession>A0A7K1FNJ8</accession>
<name>A0A7K1FNJ8_9ACTN</name>
<dbReference type="NCBIfam" id="TIGR02200">
    <property type="entry name" value="GlrX_actino"/>
    <property type="match status" value="1"/>
</dbReference>
<protein>
    <submittedName>
        <fullName evidence="2">Mycoredoxin</fullName>
    </submittedName>
</protein>
<evidence type="ECO:0000313" key="3">
    <source>
        <dbReference type="Proteomes" id="UP000460221"/>
    </source>
</evidence>
<dbReference type="InterPro" id="IPR036249">
    <property type="entry name" value="Thioredoxin-like_sf"/>
</dbReference>
<evidence type="ECO:0000259" key="1">
    <source>
        <dbReference type="Pfam" id="PF00462"/>
    </source>
</evidence>
<dbReference type="Pfam" id="PF00462">
    <property type="entry name" value="Glutaredoxin"/>
    <property type="match status" value="1"/>
</dbReference>
<dbReference type="PROSITE" id="PS51354">
    <property type="entry name" value="GLUTAREDOXIN_2"/>
    <property type="match status" value="1"/>
</dbReference>
<dbReference type="RefSeq" id="WP_154769765.1">
    <property type="nucleotide sequence ID" value="NZ_WLYK01000007.1"/>
</dbReference>
<organism evidence="2 3">
    <name type="scientific">Nakamurella alba</name>
    <dbReference type="NCBI Taxonomy" id="2665158"/>
    <lineage>
        <taxon>Bacteria</taxon>
        <taxon>Bacillati</taxon>
        <taxon>Actinomycetota</taxon>
        <taxon>Actinomycetes</taxon>
        <taxon>Nakamurellales</taxon>
        <taxon>Nakamurellaceae</taxon>
        <taxon>Nakamurella</taxon>
    </lineage>
</organism>
<sequence length="79" mass="8427">MSDLTVYSASWCPFSQMLLADLQEAGIDYTEIDVDHDDAAAELVKSLNNGNRTVPTVVFADGSSLTNPPVDQVAARLGV</sequence>
<dbReference type="Gene3D" id="3.40.30.10">
    <property type="entry name" value="Glutaredoxin"/>
    <property type="match status" value="1"/>
</dbReference>
<dbReference type="Proteomes" id="UP000460221">
    <property type="component" value="Unassembled WGS sequence"/>
</dbReference>
<dbReference type="AlphaFoldDB" id="A0A7K1FNJ8"/>
<dbReference type="InterPro" id="IPR011915">
    <property type="entry name" value="GlrX_actino"/>
</dbReference>
<gene>
    <name evidence="2" type="ORF">GIS00_17550</name>
</gene>
<dbReference type="InterPro" id="IPR002109">
    <property type="entry name" value="Glutaredoxin"/>
</dbReference>
<comment type="caution">
    <text evidence="2">The sequence shown here is derived from an EMBL/GenBank/DDBJ whole genome shotgun (WGS) entry which is preliminary data.</text>
</comment>
<evidence type="ECO:0000313" key="2">
    <source>
        <dbReference type="EMBL" id="MTD15742.1"/>
    </source>
</evidence>
<feature type="domain" description="Glutaredoxin" evidence="1">
    <location>
        <begin position="5"/>
        <end position="59"/>
    </location>
</feature>
<dbReference type="CDD" id="cd02976">
    <property type="entry name" value="NrdH"/>
    <property type="match status" value="1"/>
</dbReference>
<reference evidence="2 3" key="1">
    <citation type="submission" date="2019-11" db="EMBL/GenBank/DDBJ databases">
        <authorList>
            <person name="Jiang L.-Q."/>
        </authorList>
    </citation>
    <scope>NUCLEOTIDE SEQUENCE [LARGE SCALE GENOMIC DNA]</scope>
    <source>
        <strain evidence="2 3">YIM 132087</strain>
    </source>
</reference>